<evidence type="ECO:0000313" key="6">
    <source>
        <dbReference type="EMBL" id="MBW4329759.1"/>
    </source>
</evidence>
<dbReference type="SMART" id="SM00304">
    <property type="entry name" value="HAMP"/>
    <property type="match status" value="1"/>
</dbReference>
<dbReference type="CDD" id="cd06225">
    <property type="entry name" value="HAMP"/>
    <property type="match status" value="1"/>
</dbReference>
<keyword evidence="6" id="KW-0808">Transferase</keyword>
<dbReference type="EC" id="2.7.7.65" evidence="1"/>
<feature type="domain" description="GGDEF" evidence="5">
    <location>
        <begin position="462"/>
        <end position="595"/>
    </location>
</feature>
<dbReference type="InterPro" id="IPR000160">
    <property type="entry name" value="GGDEF_dom"/>
</dbReference>
<sequence length="603" mass="67424">MRLATITNWAYGITVALTAAAGAAMLAAASAETAERVAVEQRFELDQLTHQVDVELFALTNDARQYVLGGDRANLIAYHDRAAQLDRQAKQLAALRDAGARPDELELLQSALGWEALLRDDQQAAVKAYQAGRVEEARKMLFGPAYERALERVRTSLEYFDRQLAARTTREVTTARRTDQVWRTITQILLAVTALLFLAVLYFVFVRRVLRPVVTLSDVVTRMAGQDYSVEPPEYDRIDEIGDMAHAIQTFRETGLARQRLERERRNDIAMRDVISSMIQRMQACDDMSEIAEVVRCFAPKVAPDVAGRLYLYEQERDDMVELCSWNDPTLSVPQFAPNECWALRRGTMNRPAMNRSDIPCPHLGLANENERPPTICLPLTAQREIVGLLFFERLDNIHSPPPPPAYLEMVAENVALALANLRLRETLRALAMTDPLTGLPNRRHLDAVIESRIRDRQSPDRPTSCIMIDIDHFKDFNDRYGHETGDMVLKQVARALEGATRENGQAFRYGGEEFLLLLPGFGADQAGERAETIRERVAALDIVYDGKSIGPVTISLGVATTPTHVPAAKLVRTSDAALYRAKGQGRNCVVVATERRKDGDAA</sequence>
<dbReference type="NCBIfam" id="TIGR00254">
    <property type="entry name" value="GGDEF"/>
    <property type="match status" value="1"/>
</dbReference>
<accession>A0ABS6XHQ3</accession>
<evidence type="ECO:0000259" key="4">
    <source>
        <dbReference type="PROSITE" id="PS50885"/>
    </source>
</evidence>
<protein>
    <recommendedName>
        <fullName evidence="1">diguanylate cyclase</fullName>
        <ecNumber evidence="1">2.7.7.65</ecNumber>
    </recommendedName>
</protein>
<dbReference type="PROSITE" id="PS50885">
    <property type="entry name" value="HAMP"/>
    <property type="match status" value="1"/>
</dbReference>
<feature type="signal peptide" evidence="3">
    <location>
        <begin position="1"/>
        <end position="19"/>
    </location>
</feature>
<proteinExistence type="predicted"/>
<evidence type="ECO:0000256" key="2">
    <source>
        <dbReference type="SAM" id="Phobius"/>
    </source>
</evidence>
<dbReference type="SMART" id="SM00267">
    <property type="entry name" value="GGDEF"/>
    <property type="match status" value="1"/>
</dbReference>
<keyword evidence="2" id="KW-0812">Transmembrane</keyword>
<gene>
    <name evidence="6" type="ORF">KY084_02575</name>
</gene>
<dbReference type="PROSITE" id="PS50887">
    <property type="entry name" value="GGDEF"/>
    <property type="match status" value="1"/>
</dbReference>
<comment type="caution">
    <text evidence="6">The sequence shown here is derived from an EMBL/GenBank/DDBJ whole genome shotgun (WGS) entry which is preliminary data.</text>
</comment>
<name>A0ABS6XHQ3_9SPHN</name>
<organism evidence="6 7">
    <name type="scientific">Stakelama flava</name>
    <dbReference type="NCBI Taxonomy" id="2860338"/>
    <lineage>
        <taxon>Bacteria</taxon>
        <taxon>Pseudomonadati</taxon>
        <taxon>Pseudomonadota</taxon>
        <taxon>Alphaproteobacteria</taxon>
        <taxon>Sphingomonadales</taxon>
        <taxon>Sphingomonadaceae</taxon>
        <taxon>Stakelama</taxon>
    </lineage>
</organism>
<dbReference type="Pfam" id="PF00672">
    <property type="entry name" value="HAMP"/>
    <property type="match status" value="1"/>
</dbReference>
<evidence type="ECO:0000313" key="7">
    <source>
        <dbReference type="Proteomes" id="UP001197214"/>
    </source>
</evidence>
<dbReference type="PANTHER" id="PTHR45138:SF9">
    <property type="entry name" value="DIGUANYLATE CYCLASE DGCM-RELATED"/>
    <property type="match status" value="1"/>
</dbReference>
<dbReference type="Pfam" id="PF00990">
    <property type="entry name" value="GGDEF"/>
    <property type="match status" value="1"/>
</dbReference>
<dbReference type="Proteomes" id="UP001197214">
    <property type="component" value="Unassembled WGS sequence"/>
</dbReference>
<keyword evidence="2" id="KW-0472">Membrane</keyword>
<keyword evidence="6" id="KW-0548">Nucleotidyltransferase</keyword>
<dbReference type="InterPro" id="IPR050469">
    <property type="entry name" value="Diguanylate_Cyclase"/>
</dbReference>
<feature type="transmembrane region" description="Helical" evidence="2">
    <location>
        <begin position="185"/>
        <end position="205"/>
    </location>
</feature>
<evidence type="ECO:0000256" key="3">
    <source>
        <dbReference type="SAM" id="SignalP"/>
    </source>
</evidence>
<dbReference type="RefSeq" id="WP_219236877.1">
    <property type="nucleotide sequence ID" value="NZ_JAHWZX010000002.1"/>
</dbReference>
<reference evidence="6 7" key="1">
    <citation type="submission" date="2021-07" db="EMBL/GenBank/DDBJ databases">
        <title>Stakelama flava sp. nov., a novel endophytic bacterium isolated from branch of Kandelia candel.</title>
        <authorList>
            <person name="Tuo L."/>
        </authorList>
    </citation>
    <scope>NUCLEOTIDE SEQUENCE [LARGE SCALE GENOMIC DNA]</scope>
    <source>
        <strain evidence="6 7">CBK3Z-3</strain>
    </source>
</reference>
<feature type="domain" description="HAMP" evidence="4">
    <location>
        <begin position="207"/>
        <end position="260"/>
    </location>
</feature>
<evidence type="ECO:0000256" key="1">
    <source>
        <dbReference type="ARBA" id="ARBA00012528"/>
    </source>
</evidence>
<keyword evidence="2" id="KW-1133">Transmembrane helix</keyword>
<feature type="chain" id="PRO_5045089712" description="diguanylate cyclase" evidence="3">
    <location>
        <begin position="20"/>
        <end position="603"/>
    </location>
</feature>
<dbReference type="CDD" id="cd01949">
    <property type="entry name" value="GGDEF"/>
    <property type="match status" value="1"/>
</dbReference>
<evidence type="ECO:0000259" key="5">
    <source>
        <dbReference type="PROSITE" id="PS50887"/>
    </source>
</evidence>
<keyword evidence="7" id="KW-1185">Reference proteome</keyword>
<keyword evidence="3" id="KW-0732">Signal</keyword>
<dbReference type="InterPro" id="IPR003660">
    <property type="entry name" value="HAMP_dom"/>
</dbReference>
<dbReference type="GO" id="GO:0052621">
    <property type="term" value="F:diguanylate cyclase activity"/>
    <property type="evidence" value="ECO:0007669"/>
    <property type="project" value="UniProtKB-EC"/>
</dbReference>
<dbReference type="EMBL" id="JAHWZX010000002">
    <property type="protein sequence ID" value="MBW4329759.1"/>
    <property type="molecule type" value="Genomic_DNA"/>
</dbReference>
<dbReference type="PANTHER" id="PTHR45138">
    <property type="entry name" value="REGULATORY COMPONENTS OF SENSORY TRANSDUCTION SYSTEM"/>
    <property type="match status" value="1"/>
</dbReference>